<dbReference type="Pfam" id="PF00407">
    <property type="entry name" value="Bet_v_1"/>
    <property type="match status" value="1"/>
</dbReference>
<dbReference type="OMA" id="SEGKPQM"/>
<dbReference type="OrthoDB" id="1072116at2759"/>
<comment type="caution">
    <text evidence="3">The sequence shown here is derived from an EMBL/GenBank/DDBJ whole genome shotgun (WGS) entry which is preliminary data.</text>
</comment>
<dbReference type="InterPro" id="IPR023393">
    <property type="entry name" value="START-like_dom_sf"/>
</dbReference>
<organism evidence="3 4">
    <name type="scientific">Tetracentron sinense</name>
    <name type="common">Spur-leaf</name>
    <dbReference type="NCBI Taxonomy" id="13715"/>
    <lineage>
        <taxon>Eukaryota</taxon>
        <taxon>Viridiplantae</taxon>
        <taxon>Streptophyta</taxon>
        <taxon>Embryophyta</taxon>
        <taxon>Tracheophyta</taxon>
        <taxon>Spermatophyta</taxon>
        <taxon>Magnoliopsida</taxon>
        <taxon>Trochodendrales</taxon>
        <taxon>Trochodendraceae</taxon>
        <taxon>Tetracentron</taxon>
    </lineage>
</organism>
<name>A0A834Y5J5_TETSI</name>
<sequence length="148" mass="16847">MATITKIEVHIKTPADKFYDIFKNNITHLLESSSDHYKSIEVVEGDGKSVGSVRLWNFVLGTPMVAKERIKAIDDENKPITFCIFEGDINEHYSTFDLSIQVCKEGDGSLVKWALEFDKANEEVAHPTHFMDLFEKITKEMDAHLLKA</sequence>
<dbReference type="PANTHER" id="PTHR31338:SF16">
    <property type="entry name" value="POLYKETIDE CYCLASE_DEHYDRASE AND LIPID TRANSPORT SUPERFAMILY PROTEIN"/>
    <property type="match status" value="1"/>
</dbReference>
<dbReference type="InterPro" id="IPR000916">
    <property type="entry name" value="Bet_v_I/MLP"/>
</dbReference>
<feature type="domain" description="Bet v I/Major latex protein" evidence="2">
    <location>
        <begin position="1"/>
        <end position="148"/>
    </location>
</feature>
<dbReference type="CDD" id="cd07816">
    <property type="entry name" value="Bet_v1-like"/>
    <property type="match status" value="1"/>
</dbReference>
<evidence type="ECO:0000256" key="1">
    <source>
        <dbReference type="ARBA" id="ARBA00038242"/>
    </source>
</evidence>
<evidence type="ECO:0000313" key="3">
    <source>
        <dbReference type="EMBL" id="KAF8364810.1"/>
    </source>
</evidence>
<dbReference type="SMART" id="SM01037">
    <property type="entry name" value="Bet_v_1"/>
    <property type="match status" value="1"/>
</dbReference>
<gene>
    <name evidence="3" type="ORF">HHK36_033213</name>
</gene>
<keyword evidence="4" id="KW-1185">Reference proteome</keyword>
<dbReference type="GO" id="GO:0006952">
    <property type="term" value="P:defense response"/>
    <property type="evidence" value="ECO:0007669"/>
    <property type="project" value="InterPro"/>
</dbReference>
<dbReference type="Proteomes" id="UP000655225">
    <property type="component" value="Unassembled WGS sequence"/>
</dbReference>
<proteinExistence type="inferred from homology"/>
<accession>A0A834Y5J5</accession>
<comment type="similarity">
    <text evidence="1">Belongs to the MLP family.</text>
</comment>
<dbReference type="EMBL" id="JABCRI010001232">
    <property type="protein sequence ID" value="KAF8364810.1"/>
    <property type="molecule type" value="Genomic_DNA"/>
</dbReference>
<dbReference type="AlphaFoldDB" id="A0A834Y5J5"/>
<dbReference type="Gene3D" id="3.30.530.20">
    <property type="match status" value="1"/>
</dbReference>
<dbReference type="SUPFAM" id="SSF55961">
    <property type="entry name" value="Bet v1-like"/>
    <property type="match status" value="1"/>
</dbReference>
<evidence type="ECO:0000259" key="2">
    <source>
        <dbReference type="SMART" id="SM01037"/>
    </source>
</evidence>
<dbReference type="InterPro" id="IPR052006">
    <property type="entry name" value="MLP-like"/>
</dbReference>
<reference evidence="3 4" key="1">
    <citation type="submission" date="2020-04" db="EMBL/GenBank/DDBJ databases">
        <title>Plant Genome Project.</title>
        <authorList>
            <person name="Zhang R.-G."/>
        </authorList>
    </citation>
    <scope>NUCLEOTIDE SEQUENCE [LARGE SCALE GENOMIC DNA]</scope>
    <source>
        <strain evidence="3">YNK0</strain>
        <tissue evidence="3">Leaf</tissue>
    </source>
</reference>
<dbReference type="PANTHER" id="PTHR31338">
    <property type="entry name" value="POLYKETIDE CYCLASE/DEHYDRASE AND LIPID TRANSPORT SUPERFAMILY PROTEIN"/>
    <property type="match status" value="1"/>
</dbReference>
<protein>
    <recommendedName>
        <fullName evidence="2">Bet v I/Major latex protein domain-containing protein</fullName>
    </recommendedName>
</protein>
<evidence type="ECO:0000313" key="4">
    <source>
        <dbReference type="Proteomes" id="UP000655225"/>
    </source>
</evidence>